<dbReference type="InterPro" id="IPR004326">
    <property type="entry name" value="Mlo"/>
</dbReference>
<keyword evidence="4 8" id="KW-0611">Plant defense</keyword>
<evidence type="ECO:0000256" key="4">
    <source>
        <dbReference type="ARBA" id="ARBA00022821"/>
    </source>
</evidence>
<dbReference type="GO" id="GO:0006952">
    <property type="term" value="P:defense response"/>
    <property type="evidence" value="ECO:0007669"/>
    <property type="project" value="UniProtKB-KW"/>
</dbReference>
<reference evidence="11 12" key="1">
    <citation type="submission" date="2024-06" db="EMBL/GenBank/DDBJ databases">
        <title>A chromosome level genome sequence of Diviner's sage (Salvia divinorum).</title>
        <authorList>
            <person name="Ford S.A."/>
            <person name="Ro D.-K."/>
            <person name="Ness R.W."/>
            <person name="Phillips M.A."/>
        </authorList>
    </citation>
    <scope>NUCLEOTIDE SEQUENCE [LARGE SCALE GENOMIC DNA]</scope>
    <source>
        <strain evidence="11">SAF-2024a</strain>
        <tissue evidence="11">Leaf</tissue>
    </source>
</reference>
<gene>
    <name evidence="8" type="primary">MLO</name>
    <name evidence="11" type="ORF">AAHA92_17556</name>
</gene>
<evidence type="ECO:0000256" key="10">
    <source>
        <dbReference type="SAM" id="Phobius"/>
    </source>
</evidence>
<dbReference type="EMBL" id="JBEAFC010000007">
    <property type="protein sequence ID" value="KAL1549452.1"/>
    <property type="molecule type" value="Genomic_DNA"/>
</dbReference>
<dbReference type="GO" id="GO:0016020">
    <property type="term" value="C:membrane"/>
    <property type="evidence" value="ECO:0007669"/>
    <property type="project" value="UniProtKB-SubCell"/>
</dbReference>
<protein>
    <recommendedName>
        <fullName evidence="8">MLO-like protein</fullName>
    </recommendedName>
</protein>
<dbReference type="Proteomes" id="UP001567538">
    <property type="component" value="Unassembled WGS sequence"/>
</dbReference>
<sequence>MAAGDLASISLEQTPTWAIATLCFIIVSISIILEHIFQLVTNWLKGRRETALYDAMGRLKSELMLLGFMSLLLAATQQYISKICVPSEVADTMLPCRKQVVIAETQSLSAYRHFVDGPSAYGLAWDGVKKQFDNNPNLQKSISRRLADDVGGQVNKTEKNDNATDSCSSKGKVSLVTEKGIQQLQHFIFVLAVMQIVYSVLTLALGRAKMRRWKAWEKETQTTDYQVANDPNRFRLTRETTFGRRHSNCTDTAMQLWIICFFRQFFHSVAKVDYFTIRHGFIMAHFSSSQSNFDFQKYIERSLDEDFTVMVSISPMMWFLVVIFMLLDVRGWHSYLWISYVPLLIVLTLGTKLEVIVTKMAVQLRDKNNVIIGVPLVKPNDELFWFRRPGFVLSLLHLTLFVNAFELAFFIWVTIQFGFSSCYHEHTVIIATRIVLAVAVQVICSYITLPLYALVTQMGSEFRGEILGERTALILKQWHAQVRARRKQQSCDLLRSPPPIMSSGSGSGPTTNLNHTPDSELTVVNYASRITEITEEQDEERSS</sequence>
<dbReference type="PANTHER" id="PTHR31942:SF59">
    <property type="entry name" value="MLO-LIKE PROTEIN"/>
    <property type="match status" value="1"/>
</dbReference>
<evidence type="ECO:0000256" key="1">
    <source>
        <dbReference type="ARBA" id="ARBA00004141"/>
    </source>
</evidence>
<evidence type="ECO:0000256" key="7">
    <source>
        <dbReference type="ARBA" id="ARBA00023265"/>
    </source>
</evidence>
<comment type="caution">
    <text evidence="11">The sequence shown here is derived from an EMBL/GenBank/DDBJ whole genome shotgun (WGS) entry which is preliminary data.</text>
</comment>
<keyword evidence="5 8" id="KW-1133">Transmembrane helix</keyword>
<evidence type="ECO:0000256" key="3">
    <source>
        <dbReference type="ARBA" id="ARBA00022692"/>
    </source>
</evidence>
<feature type="transmembrane region" description="Helical" evidence="10">
    <location>
        <begin position="307"/>
        <end position="326"/>
    </location>
</feature>
<feature type="transmembrane region" description="Helical" evidence="10">
    <location>
        <begin position="391"/>
        <end position="415"/>
    </location>
</feature>
<feature type="transmembrane region" description="Helical" evidence="10">
    <location>
        <begin position="17"/>
        <end position="40"/>
    </location>
</feature>
<dbReference type="AlphaFoldDB" id="A0ABD1GZM5"/>
<keyword evidence="7 8" id="KW-0568">Pathogenesis-related protein</keyword>
<keyword evidence="8" id="KW-0112">Calmodulin-binding</keyword>
<feature type="region of interest" description="Disordered" evidence="9">
    <location>
        <begin position="489"/>
        <end position="518"/>
    </location>
</feature>
<keyword evidence="6 8" id="KW-0472">Membrane</keyword>
<comment type="subcellular location">
    <subcellularLocation>
        <location evidence="1 8">Membrane</location>
        <topology evidence="1 8">Multi-pass membrane protein</topology>
    </subcellularLocation>
</comment>
<dbReference type="Pfam" id="PF03094">
    <property type="entry name" value="Mlo"/>
    <property type="match status" value="1"/>
</dbReference>
<name>A0ABD1GZM5_SALDI</name>
<comment type="similarity">
    <text evidence="2 8">Belongs to the MLO family.</text>
</comment>
<keyword evidence="3 8" id="KW-0812">Transmembrane</keyword>
<evidence type="ECO:0000313" key="11">
    <source>
        <dbReference type="EMBL" id="KAL1549452.1"/>
    </source>
</evidence>
<feature type="transmembrane region" description="Helical" evidence="10">
    <location>
        <begin position="332"/>
        <end position="350"/>
    </location>
</feature>
<evidence type="ECO:0000256" key="9">
    <source>
        <dbReference type="SAM" id="MobiDB-lite"/>
    </source>
</evidence>
<feature type="transmembrane region" description="Helical" evidence="10">
    <location>
        <begin position="427"/>
        <end position="455"/>
    </location>
</feature>
<dbReference type="PANTHER" id="PTHR31942">
    <property type="entry name" value="MLO-LIKE PROTEIN 1"/>
    <property type="match status" value="1"/>
</dbReference>
<dbReference type="GO" id="GO:0005516">
    <property type="term" value="F:calmodulin binding"/>
    <property type="evidence" value="ECO:0007669"/>
    <property type="project" value="UniProtKB-KW"/>
</dbReference>
<proteinExistence type="inferred from homology"/>
<evidence type="ECO:0000256" key="8">
    <source>
        <dbReference type="RuleBase" id="RU280816"/>
    </source>
</evidence>
<evidence type="ECO:0000256" key="2">
    <source>
        <dbReference type="ARBA" id="ARBA00006574"/>
    </source>
</evidence>
<comment type="function">
    <text evidence="8">May be involved in modulation of pathogen defense and leaf cell death.</text>
</comment>
<keyword evidence="12" id="KW-1185">Reference proteome</keyword>
<comment type="domain">
    <text evidence="8">The C-terminus contains a calmodulin-binding domain, which binds calmodulin in a calcium-dependent fashion.</text>
</comment>
<organism evidence="11 12">
    <name type="scientific">Salvia divinorum</name>
    <name type="common">Maria pastora</name>
    <name type="synonym">Diviner's sage</name>
    <dbReference type="NCBI Taxonomy" id="28513"/>
    <lineage>
        <taxon>Eukaryota</taxon>
        <taxon>Viridiplantae</taxon>
        <taxon>Streptophyta</taxon>
        <taxon>Embryophyta</taxon>
        <taxon>Tracheophyta</taxon>
        <taxon>Spermatophyta</taxon>
        <taxon>Magnoliopsida</taxon>
        <taxon>eudicotyledons</taxon>
        <taxon>Gunneridae</taxon>
        <taxon>Pentapetalae</taxon>
        <taxon>asterids</taxon>
        <taxon>lamiids</taxon>
        <taxon>Lamiales</taxon>
        <taxon>Lamiaceae</taxon>
        <taxon>Nepetoideae</taxon>
        <taxon>Mentheae</taxon>
        <taxon>Salviinae</taxon>
        <taxon>Salvia</taxon>
        <taxon>Salvia subgen. Calosphace</taxon>
    </lineage>
</organism>
<accession>A0ABD1GZM5</accession>
<evidence type="ECO:0000313" key="12">
    <source>
        <dbReference type="Proteomes" id="UP001567538"/>
    </source>
</evidence>
<evidence type="ECO:0000256" key="5">
    <source>
        <dbReference type="ARBA" id="ARBA00022989"/>
    </source>
</evidence>
<feature type="transmembrane region" description="Helical" evidence="10">
    <location>
        <begin position="187"/>
        <end position="206"/>
    </location>
</feature>
<evidence type="ECO:0000256" key="6">
    <source>
        <dbReference type="ARBA" id="ARBA00023136"/>
    </source>
</evidence>
<feature type="transmembrane region" description="Helical" evidence="10">
    <location>
        <begin position="61"/>
        <end position="80"/>
    </location>
</feature>